<evidence type="ECO:0000256" key="12">
    <source>
        <dbReference type="SAM" id="MobiDB-lite"/>
    </source>
</evidence>
<dbReference type="InterPro" id="IPR001214">
    <property type="entry name" value="SET_dom"/>
</dbReference>
<evidence type="ECO:0000256" key="1">
    <source>
        <dbReference type="ARBA" id="ARBA00003901"/>
    </source>
</evidence>
<dbReference type="Pfam" id="PF00856">
    <property type="entry name" value="SET"/>
    <property type="match status" value="1"/>
</dbReference>
<feature type="compositionally biased region" description="Polar residues" evidence="12">
    <location>
        <begin position="125"/>
        <end position="134"/>
    </location>
</feature>
<feature type="region of interest" description="Disordered" evidence="12">
    <location>
        <begin position="869"/>
        <end position="903"/>
    </location>
</feature>
<feature type="compositionally biased region" description="Low complexity" evidence="12">
    <location>
        <begin position="43"/>
        <end position="55"/>
    </location>
</feature>
<dbReference type="InterPro" id="IPR013257">
    <property type="entry name" value="SRI"/>
</dbReference>
<reference evidence="16" key="2">
    <citation type="submission" date="2013-12" db="EMBL/GenBank/DDBJ databases">
        <title>Evolution of pathogenesis and genome organization in the Tremellales.</title>
        <authorList>
            <person name="Cuomo C."/>
            <person name="Litvintseva A."/>
            <person name="Heitman J."/>
            <person name="Chen Y."/>
            <person name="Sun S."/>
            <person name="Springer D."/>
            <person name="Dromer F."/>
            <person name="Young S."/>
            <person name="Zeng Q."/>
            <person name="Chapman S."/>
            <person name="Gujja S."/>
            <person name="Saif S."/>
            <person name="Birren B."/>
        </authorList>
    </citation>
    <scope>NUCLEOTIDE SEQUENCE [LARGE SCALE GENOMIC DNA]</scope>
    <source>
        <strain evidence="16">BCC8398</strain>
    </source>
</reference>
<feature type="region of interest" description="Disordered" evidence="12">
    <location>
        <begin position="1"/>
        <end position="157"/>
    </location>
</feature>
<feature type="region of interest" description="Disordered" evidence="12">
    <location>
        <begin position="647"/>
        <end position="683"/>
    </location>
</feature>
<dbReference type="SUPFAM" id="SSF82199">
    <property type="entry name" value="SET domain"/>
    <property type="match status" value="1"/>
</dbReference>
<feature type="domain" description="SET" evidence="13">
    <location>
        <begin position="223"/>
        <end position="340"/>
    </location>
</feature>
<evidence type="ECO:0000256" key="6">
    <source>
        <dbReference type="ARBA" id="ARBA00022603"/>
    </source>
</evidence>
<dbReference type="InterPro" id="IPR046341">
    <property type="entry name" value="SET_dom_sf"/>
</dbReference>
<evidence type="ECO:0000259" key="13">
    <source>
        <dbReference type="PROSITE" id="PS50280"/>
    </source>
</evidence>
<dbReference type="OrthoDB" id="422362at2759"/>
<evidence type="ECO:0000256" key="7">
    <source>
        <dbReference type="ARBA" id="ARBA00022679"/>
    </source>
</evidence>
<dbReference type="InterPro" id="IPR050777">
    <property type="entry name" value="SET2_Histone-Lys_MeTrsfase"/>
</dbReference>
<keyword evidence="9" id="KW-0805">Transcription regulation</keyword>
<dbReference type="CDD" id="cd19172">
    <property type="entry name" value="SET_SETD2"/>
    <property type="match status" value="1"/>
</dbReference>
<evidence type="ECO:0000259" key="14">
    <source>
        <dbReference type="PROSITE" id="PS50868"/>
    </source>
</evidence>
<keyword evidence="5" id="KW-0158">Chromosome</keyword>
<dbReference type="InterPro" id="IPR017923">
    <property type="entry name" value="TFIIS_N"/>
</dbReference>
<evidence type="ECO:0000313" key="16">
    <source>
        <dbReference type="Proteomes" id="UP000092666"/>
    </source>
</evidence>
<keyword evidence="11" id="KW-0539">Nucleus</keyword>
<dbReference type="PANTHER" id="PTHR22884">
    <property type="entry name" value="SET DOMAIN PROTEINS"/>
    <property type="match status" value="1"/>
</dbReference>
<gene>
    <name evidence="15" type="ORF">I316_04229</name>
</gene>
<evidence type="ECO:0000256" key="10">
    <source>
        <dbReference type="ARBA" id="ARBA00023163"/>
    </source>
</evidence>
<dbReference type="Pfam" id="PF08236">
    <property type="entry name" value="SRI"/>
    <property type="match status" value="1"/>
</dbReference>
<dbReference type="EC" id="2.1.1.359" evidence="4"/>
<organism evidence="15 16">
    <name type="scientific">Kwoniella heveanensis BCC8398</name>
    <dbReference type="NCBI Taxonomy" id="1296120"/>
    <lineage>
        <taxon>Eukaryota</taxon>
        <taxon>Fungi</taxon>
        <taxon>Dikarya</taxon>
        <taxon>Basidiomycota</taxon>
        <taxon>Agaricomycotina</taxon>
        <taxon>Tremellomycetes</taxon>
        <taxon>Tremellales</taxon>
        <taxon>Cryptococcaceae</taxon>
        <taxon>Kwoniella</taxon>
    </lineage>
</organism>
<protein>
    <recommendedName>
        <fullName evidence="4">[histone H3]-lysine(36) N-trimethyltransferase</fullName>
        <ecNumber evidence="4">2.1.1.359</ecNumber>
    </recommendedName>
</protein>
<evidence type="ECO:0000256" key="5">
    <source>
        <dbReference type="ARBA" id="ARBA00022454"/>
    </source>
</evidence>
<feature type="compositionally biased region" description="Polar residues" evidence="12">
    <location>
        <begin position="869"/>
        <end position="889"/>
    </location>
</feature>
<evidence type="ECO:0000313" key="15">
    <source>
        <dbReference type="EMBL" id="OCF34275.1"/>
    </source>
</evidence>
<comment type="function">
    <text evidence="1">Histone methyltransferase that trimethylates histone H3 'Lys-36' forming H3K36me3. Involved in transcription elongation as well as in transcription repression.</text>
</comment>
<dbReference type="GO" id="GO:0005694">
    <property type="term" value="C:chromosome"/>
    <property type="evidence" value="ECO:0007669"/>
    <property type="project" value="UniProtKB-SubCell"/>
</dbReference>
<evidence type="ECO:0000256" key="4">
    <source>
        <dbReference type="ARBA" id="ARBA00012178"/>
    </source>
</evidence>
<dbReference type="Proteomes" id="UP000092666">
    <property type="component" value="Unassembled WGS sequence"/>
</dbReference>
<evidence type="ECO:0000256" key="8">
    <source>
        <dbReference type="ARBA" id="ARBA00022691"/>
    </source>
</evidence>
<keyword evidence="16" id="KW-1185">Reference proteome</keyword>
<dbReference type="PROSITE" id="PS50280">
    <property type="entry name" value="SET"/>
    <property type="match status" value="1"/>
</dbReference>
<dbReference type="Gene3D" id="1.10.1740.100">
    <property type="entry name" value="Set2, Rpb1 interacting domain"/>
    <property type="match status" value="1"/>
</dbReference>
<dbReference type="GO" id="GO:0032259">
    <property type="term" value="P:methylation"/>
    <property type="evidence" value="ECO:0007669"/>
    <property type="project" value="UniProtKB-KW"/>
</dbReference>
<dbReference type="Gene3D" id="2.170.270.10">
    <property type="entry name" value="SET domain"/>
    <property type="match status" value="1"/>
</dbReference>
<dbReference type="GO" id="GO:0140955">
    <property type="term" value="F:histone H3K36 trimethyltransferase activity"/>
    <property type="evidence" value="ECO:0007669"/>
    <property type="project" value="UniProtKB-EC"/>
</dbReference>
<dbReference type="AlphaFoldDB" id="A0A1B9GTT6"/>
<dbReference type="SMART" id="SM00317">
    <property type="entry name" value="SET"/>
    <property type="match status" value="1"/>
</dbReference>
<keyword evidence="6 15" id="KW-0489">Methyltransferase</keyword>
<dbReference type="GO" id="GO:0006355">
    <property type="term" value="P:regulation of DNA-templated transcription"/>
    <property type="evidence" value="ECO:0007669"/>
    <property type="project" value="InterPro"/>
</dbReference>
<feature type="compositionally biased region" description="Polar residues" evidence="12">
    <location>
        <begin position="807"/>
        <end position="821"/>
    </location>
</feature>
<keyword evidence="10" id="KW-0804">Transcription</keyword>
<feature type="compositionally biased region" description="Polar residues" evidence="12">
    <location>
        <begin position="782"/>
        <end position="798"/>
    </location>
</feature>
<dbReference type="PROSITE" id="PS50868">
    <property type="entry name" value="POST_SET"/>
    <property type="match status" value="1"/>
</dbReference>
<sequence>MSEIEDRGQNGGGEAESESALKVEHVQEHQDQEQKQDLYQNGAMAMTSTPTSSATVLGDFKPDLNSLFSPTSPKRVPSETKEDEGEDGNVKEEQPIASSSSNSASASVIGEEDLNTRTHTHNLTRDSTPSSSATAGAKRGRKSVKATPTPAPAGPQLIDELPEAWDEAHETFEALEKCHYEVKSLGLSKEQDEMMVCDCVWDRTRQTLTNAFFPCRFSKRQYADVQVVLTEKKGFGLRAGSYIPANTLIYEYIGEVVAERTFRKRMQQYADEGIKHFYFMMLQKEEYIDATKKGGIGRFANHSCNPNSEVQKWVVGRRLRMGIFTKRDVVKGEEITFNYNVDRYGHDAQTCYCGEPNCVGTIGGKTQTDVGTMNDLFLDALGISDEVEAQGMKGNKKKKSRQLDEDFVPVLRPIVEPEVQKVSAAIRQSMENKTMMSRLLQRIKMTEEPMIQRQLMRMHGFSLMSMILTELADDREIILLALESMSKWKLQIRNKIEDSNVEQPVKELQDSPDSEISNLAKQLLEYWSTLELSYKIPRVSKIASLDAEDEADTTTIAEANTGPSTPAAARRHDAWENNVQVQFDVAPVRPRIPVPSFHRPRPPPPPPAPAQRPAMSAAASSDRLKLEAIIAMAQQPLPAPILPALAQSPAAESSRPGSRYDEEEDRRKRQKRSHGYGSSEVLDEAKKEKRLTILVGQVVVRSMNKYKEQMEHDTFKRYARECTTILVEKEKKGHTYPTTRVPTLSEEKKAKMKAFTKDFTHKVLKRLKEKGKLIRVGANREMPSQSARSNSNPTSTPSRLGRELDTSESQSLATPTPSGTVIETPRDQDDKEGDLVDDIFGKDDDDMDMELEMDMEVDDDLGQTSISASAKSLSTQTQSNGISHNQISPHSRDIGSSPLSRPVQAPVPLEEIKSAPVTVKKMNGGYTVESLDLSLLSKVNGNGGGGKPQAPPAHVGQVQERSAITQEGVPSDGVDTPRTRTSTYSENNLSPEQ</sequence>
<name>A0A1B9GTT6_9TREE</name>
<dbReference type="InterPro" id="IPR044437">
    <property type="entry name" value="SETD2/Set2_SET"/>
</dbReference>
<dbReference type="EMBL" id="KI669501">
    <property type="protein sequence ID" value="OCF34275.1"/>
    <property type="molecule type" value="Genomic_DNA"/>
</dbReference>
<feature type="compositionally biased region" description="Acidic residues" evidence="12">
    <location>
        <begin position="830"/>
        <end position="845"/>
    </location>
</feature>
<evidence type="ECO:0000256" key="3">
    <source>
        <dbReference type="ARBA" id="ARBA00004286"/>
    </source>
</evidence>
<feature type="region of interest" description="Disordered" evidence="12">
    <location>
        <begin position="774"/>
        <end position="845"/>
    </location>
</feature>
<keyword evidence="7 15" id="KW-0808">Transferase</keyword>
<dbReference type="InterPro" id="IPR003616">
    <property type="entry name" value="Post-SET_dom"/>
</dbReference>
<dbReference type="Pfam" id="PF08711">
    <property type="entry name" value="Med26"/>
    <property type="match status" value="1"/>
</dbReference>
<feature type="domain" description="Post-SET" evidence="14">
    <location>
        <begin position="347"/>
        <end position="363"/>
    </location>
</feature>
<dbReference type="InterPro" id="IPR038190">
    <property type="entry name" value="SRI_sf"/>
</dbReference>
<feature type="region of interest" description="Disordered" evidence="12">
    <location>
        <begin position="937"/>
        <end position="993"/>
    </location>
</feature>
<dbReference type="STRING" id="1296120.A0A1B9GTT6"/>
<feature type="compositionally biased region" description="Polar residues" evidence="12">
    <location>
        <begin position="979"/>
        <end position="993"/>
    </location>
</feature>
<feature type="compositionally biased region" description="Low complexity" evidence="12">
    <location>
        <begin position="97"/>
        <end position="107"/>
    </location>
</feature>
<proteinExistence type="predicted"/>
<accession>A0A1B9GTT6</accession>
<reference evidence="15 16" key="1">
    <citation type="submission" date="2013-07" db="EMBL/GenBank/DDBJ databases">
        <title>The Genome Sequence of Cryptococcus heveanensis BCC8398.</title>
        <authorList>
            <consortium name="The Broad Institute Genome Sequencing Platform"/>
            <person name="Cuomo C."/>
            <person name="Litvintseva A."/>
            <person name="Chen Y."/>
            <person name="Heitman J."/>
            <person name="Sun S."/>
            <person name="Springer D."/>
            <person name="Dromer F."/>
            <person name="Young S.K."/>
            <person name="Zeng Q."/>
            <person name="Gargeya S."/>
            <person name="Fitzgerald M."/>
            <person name="Abouelleil A."/>
            <person name="Alvarado L."/>
            <person name="Berlin A.M."/>
            <person name="Chapman S.B."/>
            <person name="Dewar J."/>
            <person name="Goldberg J."/>
            <person name="Griggs A."/>
            <person name="Gujja S."/>
            <person name="Hansen M."/>
            <person name="Howarth C."/>
            <person name="Imamovic A."/>
            <person name="Larimer J."/>
            <person name="McCowan C."/>
            <person name="Murphy C."/>
            <person name="Pearson M."/>
            <person name="Priest M."/>
            <person name="Roberts A."/>
            <person name="Saif S."/>
            <person name="Shea T."/>
            <person name="Sykes S."/>
            <person name="Wortman J."/>
            <person name="Nusbaum C."/>
            <person name="Birren B."/>
        </authorList>
    </citation>
    <scope>NUCLEOTIDE SEQUENCE [LARGE SCALE GENOMIC DNA]</scope>
    <source>
        <strain evidence="15 16">BCC8398</strain>
    </source>
</reference>
<keyword evidence="8" id="KW-0949">S-adenosyl-L-methionine</keyword>
<feature type="compositionally biased region" description="Basic and acidic residues" evidence="12">
    <location>
        <begin position="19"/>
        <end position="36"/>
    </location>
</feature>
<dbReference type="GO" id="GO:0005634">
    <property type="term" value="C:nucleus"/>
    <property type="evidence" value="ECO:0007669"/>
    <property type="project" value="UniProtKB-SubCell"/>
</dbReference>
<evidence type="ECO:0000256" key="2">
    <source>
        <dbReference type="ARBA" id="ARBA00004123"/>
    </source>
</evidence>
<evidence type="ECO:0000256" key="9">
    <source>
        <dbReference type="ARBA" id="ARBA00023015"/>
    </source>
</evidence>
<feature type="region of interest" description="Disordered" evidence="12">
    <location>
        <begin position="591"/>
        <end position="619"/>
    </location>
</feature>
<evidence type="ECO:0000256" key="11">
    <source>
        <dbReference type="ARBA" id="ARBA00023242"/>
    </source>
</evidence>
<comment type="subcellular location">
    <subcellularLocation>
        <location evidence="3">Chromosome</location>
    </subcellularLocation>
    <subcellularLocation>
        <location evidence="2">Nucleus</location>
    </subcellularLocation>
</comment>
<dbReference type="SMART" id="SM00508">
    <property type="entry name" value="PostSET"/>
    <property type="match status" value="1"/>
</dbReference>